<keyword evidence="2" id="KW-1185">Reference proteome</keyword>
<sequence>MTEINNRFIQLHLLVSYPPSNPNRDELGQPKVAVVGGTQRSRISSQSLKRAWRTSEIWEKQGLRIGKRTRELFFDKELNLYGQLLAKHGEEKASKFAKTILEVFVNLPKGKKDAVTEQPIHFSTTEIERIQALVVNLELEKEPTKEQLEALLDETPRNIDLAMFGRMIAKRPDANSEAAVQVAHAISINEVEIEPDFFTAVDDLNKHGSAHMGEQEFVSAIYYLYLCIDTKLLLENLKDKALAQQAVKALTETAAVVAPTGKQNSYANRAQAFYILAEKGDAQPRNLSLAFLKAMSTAEPEKAIEKLQDIKNKFNTVYSKPQEKEMNLFGEGTLQDILDFVGTL</sequence>
<reference evidence="1" key="1">
    <citation type="submission" date="2021-04" db="EMBL/GenBank/DDBJ databases">
        <title>Draft genome sequence data of methanotrophic Methylovulum sp. strain S1L and Methylomonas sp. strain S2AM isolated from boreal lake water columns.</title>
        <authorList>
            <person name="Rissanen A.J."/>
            <person name="Mangayil R."/>
            <person name="Svenning M.M."/>
            <person name="Khanongnuch R."/>
        </authorList>
    </citation>
    <scope>NUCLEOTIDE SEQUENCE</scope>
    <source>
        <strain evidence="1">S2AM</strain>
    </source>
</reference>
<dbReference type="NCBIfam" id="TIGR01869">
    <property type="entry name" value="casC_Cse4"/>
    <property type="match status" value="1"/>
</dbReference>
<dbReference type="Pfam" id="PF09344">
    <property type="entry name" value="Cas_CT1975"/>
    <property type="match status" value="1"/>
</dbReference>
<dbReference type="AlphaFoldDB" id="A0A975MMM8"/>
<evidence type="ECO:0000313" key="1">
    <source>
        <dbReference type="EMBL" id="QWF70612.1"/>
    </source>
</evidence>
<protein>
    <submittedName>
        <fullName evidence="1">Type I-E CRISPR-associated protein Cas7/Cse4/CasC</fullName>
    </submittedName>
</protein>
<dbReference type="EMBL" id="CP073754">
    <property type="protein sequence ID" value="QWF70612.1"/>
    <property type="molecule type" value="Genomic_DNA"/>
</dbReference>
<dbReference type="InterPro" id="IPR010148">
    <property type="entry name" value="CRISPR-assoc_prot_CT1975"/>
</dbReference>
<evidence type="ECO:0000313" key="2">
    <source>
        <dbReference type="Proteomes" id="UP000676649"/>
    </source>
</evidence>
<accession>A0A975MMM8</accession>
<gene>
    <name evidence="1" type="primary">cas7e</name>
    <name evidence="1" type="ORF">KEF85_14995</name>
</gene>
<dbReference type="KEGG" id="mpad:KEF85_14995"/>
<organism evidence="1 2">
    <name type="scientific">Methylomonas paludis</name>
    <dbReference type="NCBI Taxonomy" id="1173101"/>
    <lineage>
        <taxon>Bacteria</taxon>
        <taxon>Pseudomonadati</taxon>
        <taxon>Pseudomonadota</taxon>
        <taxon>Gammaproteobacteria</taxon>
        <taxon>Methylococcales</taxon>
        <taxon>Methylococcaceae</taxon>
        <taxon>Methylomonas</taxon>
    </lineage>
</organism>
<dbReference type="Proteomes" id="UP000676649">
    <property type="component" value="Chromosome"/>
</dbReference>
<name>A0A975MMM8_9GAMM</name>
<proteinExistence type="predicted"/>
<dbReference type="RefSeq" id="WP_215581957.1">
    <property type="nucleotide sequence ID" value="NZ_CP073754.1"/>
</dbReference>